<dbReference type="EMBL" id="UZAJ01041754">
    <property type="protein sequence ID" value="VDP20811.1"/>
    <property type="molecule type" value="Genomic_DNA"/>
</dbReference>
<gene>
    <name evidence="2" type="ORF">OFLC_LOCUS15201</name>
</gene>
<organism evidence="4">
    <name type="scientific">Onchocerca flexuosa</name>
    <dbReference type="NCBI Taxonomy" id="387005"/>
    <lineage>
        <taxon>Eukaryota</taxon>
        <taxon>Metazoa</taxon>
        <taxon>Ecdysozoa</taxon>
        <taxon>Nematoda</taxon>
        <taxon>Chromadorea</taxon>
        <taxon>Rhabditida</taxon>
        <taxon>Spirurina</taxon>
        <taxon>Spiruromorpha</taxon>
        <taxon>Filarioidea</taxon>
        <taxon>Onchocercidae</taxon>
        <taxon>Onchocerca</taxon>
    </lineage>
</organism>
<proteinExistence type="predicted"/>
<keyword evidence="1" id="KW-0732">Signal</keyword>
<dbReference type="Proteomes" id="UP000267606">
    <property type="component" value="Unassembled WGS sequence"/>
</dbReference>
<evidence type="ECO:0000313" key="4">
    <source>
        <dbReference type="WBParaSite" id="OFLC_0001521201-mRNA-1"/>
    </source>
</evidence>
<evidence type="ECO:0000256" key="1">
    <source>
        <dbReference type="SAM" id="SignalP"/>
    </source>
</evidence>
<evidence type="ECO:0000313" key="2">
    <source>
        <dbReference type="EMBL" id="VDP20811.1"/>
    </source>
</evidence>
<feature type="chain" id="PRO_5044552784" evidence="1">
    <location>
        <begin position="19"/>
        <end position="48"/>
    </location>
</feature>
<sequence>MNVLILLIITSIVPKMLDVKIQQEVLRVFVIRDSRISVLIILFYLEER</sequence>
<dbReference type="WBParaSite" id="OFLC_0001521201-mRNA-1">
    <property type="protein sequence ID" value="OFLC_0001521201-mRNA-1"/>
    <property type="gene ID" value="OFLC_0001521201"/>
</dbReference>
<dbReference type="AlphaFoldDB" id="A0A183I639"/>
<accession>A0A183I639</accession>
<feature type="signal peptide" evidence="1">
    <location>
        <begin position="1"/>
        <end position="18"/>
    </location>
</feature>
<reference evidence="2 3" key="2">
    <citation type="submission" date="2018-11" db="EMBL/GenBank/DDBJ databases">
        <authorList>
            <consortium name="Pathogen Informatics"/>
        </authorList>
    </citation>
    <scope>NUCLEOTIDE SEQUENCE [LARGE SCALE GENOMIC DNA]</scope>
</reference>
<evidence type="ECO:0000313" key="3">
    <source>
        <dbReference type="Proteomes" id="UP000267606"/>
    </source>
</evidence>
<protein>
    <submittedName>
        <fullName evidence="2 4">Uncharacterized protein</fullName>
    </submittedName>
</protein>
<name>A0A183I639_9BILA</name>
<keyword evidence="3" id="KW-1185">Reference proteome</keyword>
<reference evidence="4" key="1">
    <citation type="submission" date="2016-06" db="UniProtKB">
        <authorList>
            <consortium name="WormBaseParasite"/>
        </authorList>
    </citation>
    <scope>IDENTIFICATION</scope>
</reference>